<keyword evidence="1" id="KW-0732">Signal</keyword>
<comment type="caution">
    <text evidence="2">The sequence shown here is derived from an EMBL/GenBank/DDBJ whole genome shotgun (WGS) entry which is preliminary data.</text>
</comment>
<dbReference type="InterPro" id="IPR036182">
    <property type="entry name" value="PCuAC_sf"/>
</dbReference>
<dbReference type="PANTHER" id="PTHR36302:SF1">
    <property type="entry name" value="COPPER CHAPERONE PCU(A)C"/>
    <property type="match status" value="1"/>
</dbReference>
<dbReference type="EMBL" id="JABAIK010000005">
    <property type="protein sequence ID" value="NLS12496.1"/>
    <property type="molecule type" value="Genomic_DNA"/>
</dbReference>
<gene>
    <name evidence="2" type="ORF">HGP28_06225</name>
</gene>
<reference evidence="2 3" key="1">
    <citation type="submission" date="2020-04" db="EMBL/GenBank/DDBJ databases">
        <title>Vibrio sp. SM6, a novel species isolated from seawater.</title>
        <authorList>
            <person name="Wang X."/>
        </authorList>
    </citation>
    <scope>NUCLEOTIDE SEQUENCE [LARGE SCALE GENOMIC DNA]</scope>
    <source>
        <strain evidence="2 3">SM6</strain>
    </source>
</reference>
<proteinExistence type="predicted"/>
<protein>
    <submittedName>
        <fullName evidence="2">Copper chaperone PCu(A)C</fullName>
    </submittedName>
</protein>
<evidence type="ECO:0000256" key="1">
    <source>
        <dbReference type="SAM" id="SignalP"/>
    </source>
</evidence>
<feature type="chain" id="PRO_5030559557" evidence="1">
    <location>
        <begin position="25"/>
        <end position="162"/>
    </location>
</feature>
<evidence type="ECO:0000313" key="2">
    <source>
        <dbReference type="EMBL" id="NLS12496.1"/>
    </source>
</evidence>
<dbReference type="AlphaFoldDB" id="A0A7X8TPY9"/>
<sequence length="162" mass="17440">MRTPPYILSSLLAATALMSVGAHAQLDVSQCVIREPAPGATATALYLNLDYTVTEAVKGLRLPSPEGIVGAKLAALSDRVELHTVIEKDGVMTMQQITRLRVDEGRTTLKPGGYHLMLTKLKRSIKAGETYPVTLMMTYQADPVCEAIVMTSAQIAALQEAK</sequence>
<organism evidence="2 3">
    <name type="scientific">Vibrio agarilyticus</name>
    <dbReference type="NCBI Taxonomy" id="2726741"/>
    <lineage>
        <taxon>Bacteria</taxon>
        <taxon>Pseudomonadati</taxon>
        <taxon>Pseudomonadota</taxon>
        <taxon>Gammaproteobacteria</taxon>
        <taxon>Vibrionales</taxon>
        <taxon>Vibrionaceae</taxon>
        <taxon>Vibrio</taxon>
    </lineage>
</organism>
<feature type="signal peptide" evidence="1">
    <location>
        <begin position="1"/>
        <end position="24"/>
    </location>
</feature>
<accession>A0A7X8TPY9</accession>
<keyword evidence="3" id="KW-1185">Reference proteome</keyword>
<dbReference type="InterPro" id="IPR007410">
    <property type="entry name" value="LpqE-like"/>
</dbReference>
<dbReference type="SUPFAM" id="SSF110087">
    <property type="entry name" value="DR1885-like metal-binding protein"/>
    <property type="match status" value="1"/>
</dbReference>
<dbReference type="Pfam" id="PF04314">
    <property type="entry name" value="PCuAC"/>
    <property type="match status" value="1"/>
</dbReference>
<dbReference type="Gene3D" id="2.60.40.1890">
    <property type="entry name" value="PCu(A)C copper chaperone"/>
    <property type="match status" value="1"/>
</dbReference>
<dbReference type="RefSeq" id="WP_168835599.1">
    <property type="nucleotide sequence ID" value="NZ_JABAIK010000005.1"/>
</dbReference>
<dbReference type="Proteomes" id="UP000535589">
    <property type="component" value="Unassembled WGS sequence"/>
</dbReference>
<dbReference type="InterPro" id="IPR058248">
    <property type="entry name" value="Lxx211020-like"/>
</dbReference>
<name>A0A7X8TPY9_9VIBR</name>
<evidence type="ECO:0000313" key="3">
    <source>
        <dbReference type="Proteomes" id="UP000535589"/>
    </source>
</evidence>
<dbReference type="PANTHER" id="PTHR36302">
    <property type="entry name" value="BLR7088 PROTEIN"/>
    <property type="match status" value="1"/>
</dbReference>